<dbReference type="STRING" id="74873.A0A084VIB8"/>
<evidence type="ECO:0000256" key="1">
    <source>
        <dbReference type="SAM" id="MobiDB-lite"/>
    </source>
</evidence>
<protein>
    <submittedName>
        <fullName evidence="2 3">Uncharacterized protein</fullName>
    </submittedName>
</protein>
<feature type="region of interest" description="Disordered" evidence="1">
    <location>
        <begin position="22"/>
        <end position="69"/>
    </location>
</feature>
<dbReference type="AlphaFoldDB" id="A0A084VIB8"/>
<feature type="region of interest" description="Disordered" evidence="1">
    <location>
        <begin position="411"/>
        <end position="487"/>
    </location>
</feature>
<feature type="region of interest" description="Disordered" evidence="1">
    <location>
        <begin position="301"/>
        <end position="336"/>
    </location>
</feature>
<feature type="compositionally biased region" description="Basic residues" evidence="1">
    <location>
        <begin position="644"/>
        <end position="653"/>
    </location>
</feature>
<dbReference type="OMA" id="TKMRQKQ"/>
<organism evidence="2">
    <name type="scientific">Anopheles sinensis</name>
    <name type="common">Mosquito</name>
    <dbReference type="NCBI Taxonomy" id="74873"/>
    <lineage>
        <taxon>Eukaryota</taxon>
        <taxon>Metazoa</taxon>
        <taxon>Ecdysozoa</taxon>
        <taxon>Arthropoda</taxon>
        <taxon>Hexapoda</taxon>
        <taxon>Insecta</taxon>
        <taxon>Pterygota</taxon>
        <taxon>Neoptera</taxon>
        <taxon>Endopterygota</taxon>
        <taxon>Diptera</taxon>
        <taxon>Nematocera</taxon>
        <taxon>Culicoidea</taxon>
        <taxon>Culicidae</taxon>
        <taxon>Anophelinae</taxon>
        <taxon>Anopheles</taxon>
    </lineage>
</organism>
<dbReference type="OrthoDB" id="8197317at2759"/>
<feature type="region of interest" description="Disordered" evidence="1">
    <location>
        <begin position="499"/>
        <end position="669"/>
    </location>
</feature>
<feature type="compositionally biased region" description="Pro residues" evidence="1">
    <location>
        <begin position="305"/>
        <end position="315"/>
    </location>
</feature>
<feature type="compositionally biased region" description="Acidic residues" evidence="1">
    <location>
        <begin position="575"/>
        <end position="589"/>
    </location>
</feature>
<name>A0A084VIB8_ANOSI</name>
<dbReference type="Proteomes" id="UP000030765">
    <property type="component" value="Unassembled WGS sequence"/>
</dbReference>
<accession>A0A084VIB8</accession>
<feature type="region of interest" description="Disordered" evidence="1">
    <location>
        <begin position="234"/>
        <end position="268"/>
    </location>
</feature>
<feature type="compositionally biased region" description="Polar residues" evidence="1">
    <location>
        <begin position="831"/>
        <end position="857"/>
    </location>
</feature>
<evidence type="ECO:0000313" key="2">
    <source>
        <dbReference type="EMBL" id="KFB37712.1"/>
    </source>
</evidence>
<gene>
    <name evidence="2" type="ORF">ZHAS_00005020</name>
</gene>
<feature type="compositionally biased region" description="Basic residues" evidence="1">
    <location>
        <begin position="175"/>
        <end position="197"/>
    </location>
</feature>
<evidence type="ECO:0000313" key="4">
    <source>
        <dbReference type="Proteomes" id="UP000030765"/>
    </source>
</evidence>
<dbReference type="EMBL" id="KE524854">
    <property type="protein sequence ID" value="KFB37712.1"/>
    <property type="molecule type" value="Genomic_DNA"/>
</dbReference>
<feature type="compositionally biased region" description="Polar residues" evidence="1">
    <location>
        <begin position="615"/>
        <end position="643"/>
    </location>
</feature>
<dbReference type="EnsemblMetazoa" id="ASIC005020-RA">
    <property type="protein sequence ID" value="ASIC005020-PA"/>
    <property type="gene ID" value="ASIC005020"/>
</dbReference>
<feature type="compositionally biased region" description="Acidic residues" evidence="1">
    <location>
        <begin position="425"/>
        <end position="435"/>
    </location>
</feature>
<feature type="compositionally biased region" description="Low complexity" evidence="1">
    <location>
        <begin position="469"/>
        <end position="480"/>
    </location>
</feature>
<feature type="compositionally biased region" description="Polar residues" evidence="1">
    <location>
        <begin position="801"/>
        <end position="812"/>
    </location>
</feature>
<feature type="compositionally biased region" description="Acidic residues" evidence="1">
    <location>
        <begin position="35"/>
        <end position="60"/>
    </location>
</feature>
<feature type="compositionally biased region" description="Polar residues" evidence="1">
    <location>
        <begin position="445"/>
        <end position="462"/>
    </location>
</feature>
<proteinExistence type="predicted"/>
<feature type="region of interest" description="Disordered" evidence="1">
    <location>
        <begin position="175"/>
        <end position="216"/>
    </location>
</feature>
<evidence type="ECO:0000313" key="3">
    <source>
        <dbReference type="EnsemblMetazoa" id="ASIC005020-PA"/>
    </source>
</evidence>
<keyword evidence="4" id="KW-1185">Reference proteome</keyword>
<sequence>MMENPDVGAVVQMAKVKLDDLPEGLVLVSSGDEGGPQEEAEEDEQEEGEIQDDEDDDVEPENGPVGAGQAIQQLELEDISSEEESNIRERMAALEAMDKEVGLIHQISSRSAYDYLNSRDGMYGKENYFHYYEPRQQQRYSNTNHKSAKITAAKKQDNRREAASKHERIVAHKRHLEKTKEKTKRCSHKKHKKRKHVLSSPSPERHLVSSDSEPEATVDREYLKIACATENVHKGDTGHASKNPLKRKLLLMTPRTREKSKRRASVPAEKRNNVVQMLEEEEELQLRLLALRTKPIVNELIPDLPDVPSPPPPPSLDTTPEDELPSEEHVPFGPENHVTEEQKLRLIALKSAYLKKHETRLRRKEQDAERPYSPGDDLMLSPVREVPPVYDELDNDLYSVGKASVEVVDDDNDVEIIETPCELIALDDTEDEDGEEGGKDMEISSVDSPTVRQPLNEDSQQPIDMELASSEQSSEPFPESLRSDIRPHSMLLMGVDSCDSELFTRRDKPPAQSPPMTPDSMEEAEAEALRHFLLTKMRQKQSQKTTVEEPVPMEETTVEEDSAVVTVQSQKDESTLQDEPEEETFEQMPDESSSLSAPAEEVSERMEEQEFPPVESSTLPRTSAQVASQTVNSNLITLVNRTNSARKRRKKSQTIKSTGGIDSETAPSVFPSASKALAISATLPSAARPEPSKVASTVRTQKLVNNPNKLINLNQTISPSPPLLARTESPTIVDSFTSKPVAKLVIQVGHSDSDSDVDFGSPTPNGEGVETVGIAQTPAVVPNNTARFEEQLDRFLKSVRSKASNTASNGAENTKDGDHSGSGSKGVGVSTPKQQQARGSANRTQAVANATVTSSVR</sequence>
<feature type="region of interest" description="Disordered" evidence="1">
    <location>
        <begin position="799"/>
        <end position="857"/>
    </location>
</feature>
<reference evidence="2 4" key="1">
    <citation type="journal article" date="2014" name="BMC Genomics">
        <title>Genome sequence of Anopheles sinensis provides insight into genetics basis of mosquito competence for malaria parasites.</title>
        <authorList>
            <person name="Zhou D."/>
            <person name="Zhang D."/>
            <person name="Ding G."/>
            <person name="Shi L."/>
            <person name="Hou Q."/>
            <person name="Ye Y."/>
            <person name="Xu Y."/>
            <person name="Zhou H."/>
            <person name="Xiong C."/>
            <person name="Li S."/>
            <person name="Yu J."/>
            <person name="Hong S."/>
            <person name="Yu X."/>
            <person name="Zou P."/>
            <person name="Chen C."/>
            <person name="Chang X."/>
            <person name="Wang W."/>
            <person name="Lv Y."/>
            <person name="Sun Y."/>
            <person name="Ma L."/>
            <person name="Shen B."/>
            <person name="Zhu C."/>
        </authorList>
    </citation>
    <scope>NUCLEOTIDE SEQUENCE [LARGE SCALE GENOMIC DNA]</scope>
</reference>
<dbReference type="EMBL" id="ATLV01013344">
    <property type="status" value="NOT_ANNOTATED_CDS"/>
    <property type="molecule type" value="Genomic_DNA"/>
</dbReference>
<feature type="region of interest" description="Disordered" evidence="1">
    <location>
        <begin position="360"/>
        <end position="382"/>
    </location>
</feature>
<dbReference type="VEuPathDB" id="VectorBase:ASIC005020"/>
<reference evidence="3" key="2">
    <citation type="submission" date="2020-05" db="UniProtKB">
        <authorList>
            <consortium name="EnsemblMetazoa"/>
        </authorList>
    </citation>
    <scope>IDENTIFICATION</scope>
</reference>